<evidence type="ECO:0000256" key="4">
    <source>
        <dbReference type="PIRSR" id="PIRSR003170-2"/>
    </source>
</evidence>
<dbReference type="EMBL" id="VCQV01000001">
    <property type="protein sequence ID" value="TWP38931.1"/>
    <property type="molecule type" value="Genomic_DNA"/>
</dbReference>
<comment type="catalytic activity">
    <reaction evidence="2">
        <text>thiamine + H2O = 5-(2-hydroxyethyl)-4-methylthiazole + 4-amino-5-hydroxymethyl-2-methylpyrimidine + H(+)</text>
        <dbReference type="Rhea" id="RHEA:17509"/>
        <dbReference type="ChEBI" id="CHEBI:15377"/>
        <dbReference type="ChEBI" id="CHEBI:15378"/>
        <dbReference type="ChEBI" id="CHEBI:16892"/>
        <dbReference type="ChEBI" id="CHEBI:17957"/>
        <dbReference type="ChEBI" id="CHEBI:18385"/>
        <dbReference type="EC" id="3.5.99.2"/>
    </reaction>
</comment>
<protein>
    <recommendedName>
        <fullName evidence="2">Aminopyrimidine aminohydrolase</fullName>
        <ecNumber evidence="2">3.5.99.2</ecNumber>
    </recommendedName>
</protein>
<proteinExistence type="inferred from homology"/>
<comment type="function">
    <text evidence="2">Catalyzes an amino-pyrimidine hydrolysis reaction at the C5' of the pyrimidine moiety of thiamine compounds, a reaction that is part of a thiamine salvage pathway. Thus, catalyzes the conversion of 4-amino-5-aminomethyl-2-methylpyrimidine to 4-amino-5-hydroxymethyl-2-methylpyrimidine (HMP).</text>
</comment>
<dbReference type="PIRSF" id="PIRSF003170">
    <property type="entry name" value="Pet18p"/>
    <property type="match status" value="1"/>
</dbReference>
<evidence type="ECO:0000259" key="5">
    <source>
        <dbReference type="Pfam" id="PF03070"/>
    </source>
</evidence>
<sequence>MTRTFTESLRLDNETTWSAAVQHRLVEELLDGSITDAVMAGYLIQDHRFLDSFLALLGSAVATADTFEARLILARFAGEVAGDENTYFERSFAALGVTDQIDERTPDTPATSGFKDLFRDAAESRDYAGALAVLVVTEWLYLDWARRAPSRARGFVHAEWIALHDNPGFAEFVAFLRRELDRLGSEHGDLTAGYFQRAVELELAFFDQAYDHPVGGAR</sequence>
<dbReference type="AlphaFoldDB" id="A0A563E9Q1"/>
<dbReference type="InterPro" id="IPR016084">
    <property type="entry name" value="Haem_Oase-like_multi-hlx"/>
</dbReference>
<dbReference type="EC" id="3.5.99.2" evidence="2"/>
<dbReference type="RefSeq" id="WP_146314713.1">
    <property type="nucleotide sequence ID" value="NZ_VCQV01000001.1"/>
</dbReference>
<evidence type="ECO:0000256" key="1">
    <source>
        <dbReference type="ARBA" id="ARBA00004948"/>
    </source>
</evidence>
<dbReference type="SUPFAM" id="SSF48613">
    <property type="entry name" value="Heme oxygenase-like"/>
    <property type="match status" value="1"/>
</dbReference>
<dbReference type="PANTHER" id="PTHR43198">
    <property type="entry name" value="BIFUNCTIONAL TH2 PROTEIN"/>
    <property type="match status" value="1"/>
</dbReference>
<dbReference type="OrthoDB" id="3711545at2"/>
<dbReference type="Proteomes" id="UP000320244">
    <property type="component" value="Unassembled WGS sequence"/>
</dbReference>
<reference evidence="6 7" key="1">
    <citation type="submission" date="2019-05" db="EMBL/GenBank/DDBJ databases">
        <authorList>
            <person name="Lee S.D."/>
        </authorList>
    </citation>
    <scope>NUCLEOTIDE SEQUENCE [LARGE SCALE GENOMIC DNA]</scope>
    <source>
        <strain evidence="6 7">C5-26</strain>
    </source>
</reference>
<keyword evidence="2" id="KW-0378">Hydrolase</keyword>
<dbReference type="PANTHER" id="PTHR43198:SF2">
    <property type="entry name" value="SI:CH1073-67J19.1-RELATED"/>
    <property type="match status" value="1"/>
</dbReference>
<gene>
    <name evidence="6" type="ORF">FGL98_00570</name>
</gene>
<feature type="binding site" evidence="4">
    <location>
        <position position="46"/>
    </location>
    <ligand>
        <name>substrate</name>
    </ligand>
</feature>
<comment type="caution">
    <text evidence="6">The sequence shown here is derived from an EMBL/GenBank/DDBJ whole genome shotgun (WGS) entry which is preliminary data.</text>
</comment>
<comment type="pathway">
    <text evidence="1 2">Cofactor biosynthesis; thiamine diphosphate biosynthesis.</text>
</comment>
<dbReference type="GO" id="GO:0005829">
    <property type="term" value="C:cytosol"/>
    <property type="evidence" value="ECO:0007669"/>
    <property type="project" value="TreeGrafter"/>
</dbReference>
<dbReference type="CDD" id="cd19358">
    <property type="entry name" value="TenA_E_Spr0628-like"/>
    <property type="match status" value="1"/>
</dbReference>
<dbReference type="GO" id="GO:0009228">
    <property type="term" value="P:thiamine biosynthetic process"/>
    <property type="evidence" value="ECO:0007669"/>
    <property type="project" value="UniProtKB-KW"/>
</dbReference>
<dbReference type="Gene3D" id="1.20.910.10">
    <property type="entry name" value="Heme oxygenase-like"/>
    <property type="match status" value="1"/>
</dbReference>
<dbReference type="Pfam" id="PF03070">
    <property type="entry name" value="TENA_THI-4"/>
    <property type="match status" value="1"/>
</dbReference>
<dbReference type="UniPathway" id="UPA00060"/>
<feature type="binding site" evidence="4">
    <location>
        <position position="84"/>
    </location>
    <ligand>
        <name>substrate</name>
    </ligand>
</feature>
<organism evidence="6 7">
    <name type="scientific">Leekyejoonella antrihumi</name>
    <dbReference type="NCBI Taxonomy" id="1660198"/>
    <lineage>
        <taxon>Bacteria</taxon>
        <taxon>Bacillati</taxon>
        <taxon>Actinomycetota</taxon>
        <taxon>Actinomycetes</taxon>
        <taxon>Micrococcales</taxon>
        <taxon>Dermacoccaceae</taxon>
        <taxon>Leekyejoonella</taxon>
    </lineage>
</organism>
<dbReference type="GO" id="GO:0009229">
    <property type="term" value="P:thiamine diphosphate biosynthetic process"/>
    <property type="evidence" value="ECO:0007669"/>
    <property type="project" value="UniProtKB-UniPathway"/>
</dbReference>
<feature type="binding site" evidence="4">
    <location>
        <position position="138"/>
    </location>
    <ligand>
        <name>substrate</name>
    </ligand>
</feature>
<comment type="similarity">
    <text evidence="2">Belongs to the TenA family.</text>
</comment>
<evidence type="ECO:0000256" key="2">
    <source>
        <dbReference type="PIRNR" id="PIRNR003170"/>
    </source>
</evidence>
<evidence type="ECO:0000313" key="7">
    <source>
        <dbReference type="Proteomes" id="UP000320244"/>
    </source>
</evidence>
<name>A0A563E9Q1_9MICO</name>
<evidence type="ECO:0000313" key="6">
    <source>
        <dbReference type="EMBL" id="TWP38931.1"/>
    </source>
</evidence>
<dbReference type="InterPro" id="IPR026285">
    <property type="entry name" value="TenA_E"/>
</dbReference>
<feature type="domain" description="Thiaminase-2/PQQC" evidence="5">
    <location>
        <begin position="16"/>
        <end position="211"/>
    </location>
</feature>
<evidence type="ECO:0000256" key="3">
    <source>
        <dbReference type="PIRSR" id="PIRSR003170-1"/>
    </source>
</evidence>
<comment type="catalytic activity">
    <reaction evidence="2">
        <text>4-amino-5-aminomethyl-2-methylpyrimidine + H2O = 4-amino-5-hydroxymethyl-2-methylpyrimidine + NH4(+)</text>
        <dbReference type="Rhea" id="RHEA:31799"/>
        <dbReference type="ChEBI" id="CHEBI:15377"/>
        <dbReference type="ChEBI" id="CHEBI:16892"/>
        <dbReference type="ChEBI" id="CHEBI:28938"/>
        <dbReference type="ChEBI" id="CHEBI:63416"/>
        <dbReference type="EC" id="3.5.99.2"/>
    </reaction>
</comment>
<keyword evidence="7" id="KW-1185">Reference proteome</keyword>
<reference evidence="6 7" key="2">
    <citation type="submission" date="2019-08" db="EMBL/GenBank/DDBJ databases">
        <title>Jejuicoccus antrihumi gen. nov., sp. nov., a new member of the family Dermacoccaceae isolated from a cave.</title>
        <authorList>
            <person name="Schumann P."/>
            <person name="Kim I.S."/>
        </authorList>
    </citation>
    <scope>NUCLEOTIDE SEQUENCE [LARGE SCALE GENOMIC DNA]</scope>
    <source>
        <strain evidence="6 7">C5-26</strain>
    </source>
</reference>
<dbReference type="InterPro" id="IPR004305">
    <property type="entry name" value="Thiaminase-2/PQQC"/>
</dbReference>
<feature type="active site" description="Proton donor" evidence="3">
    <location>
        <position position="202"/>
    </location>
</feature>
<dbReference type="InterPro" id="IPR050967">
    <property type="entry name" value="Thiamine_Salvage_TenA"/>
</dbReference>
<keyword evidence="2" id="KW-0784">Thiamine biosynthesis</keyword>
<dbReference type="GO" id="GO:0050334">
    <property type="term" value="F:thiaminase activity"/>
    <property type="evidence" value="ECO:0007669"/>
    <property type="project" value="UniProtKB-UniRule"/>
</dbReference>
<accession>A0A563E9Q1</accession>